<evidence type="ECO:0000256" key="3">
    <source>
        <dbReference type="ARBA" id="ARBA00022777"/>
    </source>
</evidence>
<name>A0A6J3C7U0_GALME</name>
<evidence type="ECO:0000256" key="1">
    <source>
        <dbReference type="ARBA" id="ARBA00022679"/>
    </source>
</evidence>
<evidence type="ECO:0000256" key="2">
    <source>
        <dbReference type="ARBA" id="ARBA00022741"/>
    </source>
</evidence>
<evidence type="ECO:0000313" key="5">
    <source>
        <dbReference type="RefSeq" id="XP_031768461.2"/>
    </source>
</evidence>
<dbReference type="InParanoid" id="A0A6J3C7U0"/>
<dbReference type="InterPro" id="IPR000850">
    <property type="entry name" value="Adenylat/UMP-CMP_kin"/>
</dbReference>
<dbReference type="Gene3D" id="3.40.50.300">
    <property type="entry name" value="P-loop containing nucleotide triphosphate hydrolases"/>
    <property type="match status" value="4"/>
</dbReference>
<dbReference type="Pfam" id="PF00406">
    <property type="entry name" value="ADK"/>
    <property type="match status" value="1"/>
</dbReference>
<sequence>MFKLENYKSNVDIDDKFSVLNVATDKTMIYNGPIHVIEKKAPVIKDNKHRPLASAVLGVNNTAAPLPDNSEFYDCWTDIDTQELYLNSKPTCYLILNKPGAAAYSIGEAISKKYNCIHLCPKNVINDEIEQASSTGKCLDYNFKLNNVLKFDYILTIIKKKLESPAVKHRGYVLSGLPLVTSNRNLLYLVNTLHSEEAVEVVKSLLFDLICNLKKKSLKNLKVSPHTSLSSEVIIDEEEEPEEEQEIEEIQEEVEEQSSVLPKFLLQSCFNVILPKKTSCVTKQTVLLLQLNELFNLSMTPDLIVYLTCTDIDLVTKKCHKYLNYANGLHTVDPFFVKQEFNTKWPEKYSISDYFTPYDSCSFNPKYSCRQPINFIENSIEQLCNYKQFILPFIEKKFQDYNPKRVIKLDARTSIDQMMHIINEIFFTLPIKPIIIPEPLYLEEPPEDMQEFWKLVNDLNVIHNGSIKFNRYASPWFNRCPVELKKRKSVIGNPKFAVSFFKHIYLLSSLDSMINFCRNPRPYLKLNYLEPTCRIIVIGTKSSGKTMVSKCLSWIFDAPIINYDNFLHQVKRKKYNNFAKTILSEIIATIEDTRHETWQLMETERLSKLDLWYNLNRSLLKKYTSLLSDYLNSTHQKKDEQNKMHDINYLNKLKSLKEQLSFLPFLDNIELCNAAIEDMNLMQFAPLELITATKIPMLPVLGDNDVTEAISAYIALNELQQEIEPTIEELVNEIVNILSNMDKEHQKNTNSEECYAKYIIDGFPSDPEYWDYFSELNMLPDNTIALIENKDVEPELLQRYLEIEKHFKNYQERFILANDPLIKTKLLTNKMIDTKVIDVQIIIHDLVNTVFNATSITPSNVENTEVNPEYDLYINFSESFNRFRENWDTVKLKLEEQTMSFIEVELDMKTDIEILEEVLLKLRKSYYFTKTNDEDEVHKPEDDDHEPPKDILTYNDSQNLCETNIYCPIAYYEYGILWEGKSEFSIKYNNKIYYFCNNECSELFQKDITKYQYYNNPFKSLPPIRICIIGCIGSGRTTISKLIAKELGLIHLDFSEIIHEYLIPKHFKKVGRQFENIFTDVPIDEEGVMEFQIDEESENFMSSILSNETELHRMVHNYFERGTPIISALMHKILKKIWFDDPFKTTGFVLDGYPRLPADIEDMIACFCIPNLIIELESNSETMLQRMSSKMFSRWNTQLNDAKHINNKKLDIDKKHWIDFITKNIVIKLICDEIIENIFFPEKMFAQHFSKESVIMDANPSGSSNVDANLFNTFNDMIQEYPEPINQSEWEKPDKARERLDSRLEGIFETDDENIQSLKDMLPEQKIKFVSVDSTKPLHEVLRVTLSKLSSLRNRSESFFEQTFIIDCDIAEMLLLEGFYFLSKFNRICPVYIYENPNSLLNPYKVNKNKRKIFPVIHRSYIYFIISEEYVLKFRQNPLKYIHKNVIKYYIEYPLRIGIIGPPKSGKSTLAEKLSNKYGLLCLSKGIALRYILKNMHWTELASRIIVKLREGQRVNTDLIIKAVQTIAIDHRVVTNGFIMDGFPESSSEAMELSKIGLYPLIMLDISLKKQRILEYSQNEVHFNILKIKPPYSFSFIEHRFTKWAETCYQIRDWIENDYQNIYVIDGNQSKWQCLRNANIVIDKIMNKVHFYVNNVNLKIVPADVMCISNELFQKQMSNFKNICPLCLQKNILKHSDFPIDKKGVVQYRNMFYWICKEHMDVVLKNPHLYLTNRRVDIPEIPAAIKTINFSFVYENGICIVTYAENLPAQKIKRGYKKYAANFRGKIYLFCSSECLNKFMARPQLYSDIFVFKETELFPKVELKKLPNLGYLEQTVGNIITDACCSVNVFRPKYPGLDVKTSALLYIALYLKVHNPFFNKSVIDIYEKIFKKYQTRCKLMIDIGLRLRVMDNPFIQYPKCCGLKNYDSGTVRKPSTLEQNSTSISEFID</sequence>
<keyword evidence="3" id="KW-0418">Kinase</keyword>
<protein>
    <submittedName>
        <fullName evidence="5">Adenylate kinase 9-like</fullName>
    </submittedName>
</protein>
<dbReference type="Proteomes" id="UP001652740">
    <property type="component" value="Unplaced"/>
</dbReference>
<dbReference type="GO" id="GO:0006139">
    <property type="term" value="P:nucleobase-containing compound metabolic process"/>
    <property type="evidence" value="ECO:0007669"/>
    <property type="project" value="InterPro"/>
</dbReference>
<accession>A0A6J3C7U0</accession>
<gene>
    <name evidence="5" type="primary">LOC116413419</name>
</gene>
<dbReference type="InterPro" id="IPR027417">
    <property type="entry name" value="P-loop_NTPase"/>
</dbReference>
<dbReference type="GeneID" id="116413419"/>
<dbReference type="GO" id="GO:0019205">
    <property type="term" value="F:nucleobase-containing compound kinase activity"/>
    <property type="evidence" value="ECO:0007669"/>
    <property type="project" value="InterPro"/>
</dbReference>
<keyword evidence="4" id="KW-1185">Reference proteome</keyword>
<proteinExistence type="predicted"/>
<dbReference type="SUPFAM" id="SSF52540">
    <property type="entry name" value="P-loop containing nucleoside triphosphate hydrolases"/>
    <property type="match status" value="2"/>
</dbReference>
<evidence type="ECO:0000313" key="4">
    <source>
        <dbReference type="Proteomes" id="UP001652740"/>
    </source>
</evidence>
<dbReference type="RefSeq" id="XP_031768461.2">
    <property type="nucleotide sequence ID" value="XM_031912601.2"/>
</dbReference>
<reference evidence="5" key="1">
    <citation type="submission" date="2025-08" db="UniProtKB">
        <authorList>
            <consortium name="RefSeq"/>
        </authorList>
    </citation>
    <scope>IDENTIFICATION</scope>
    <source>
        <tissue evidence="5">Whole larvae</tissue>
    </source>
</reference>
<organism evidence="4 5">
    <name type="scientific">Galleria mellonella</name>
    <name type="common">Greater wax moth</name>
    <dbReference type="NCBI Taxonomy" id="7137"/>
    <lineage>
        <taxon>Eukaryota</taxon>
        <taxon>Metazoa</taxon>
        <taxon>Ecdysozoa</taxon>
        <taxon>Arthropoda</taxon>
        <taxon>Hexapoda</taxon>
        <taxon>Insecta</taxon>
        <taxon>Pterygota</taxon>
        <taxon>Neoptera</taxon>
        <taxon>Endopterygota</taxon>
        <taxon>Lepidoptera</taxon>
        <taxon>Glossata</taxon>
        <taxon>Ditrysia</taxon>
        <taxon>Pyraloidea</taxon>
        <taxon>Pyralidae</taxon>
        <taxon>Galleriinae</taxon>
        <taxon>Galleria</taxon>
    </lineage>
</organism>
<dbReference type="KEGG" id="gmw:116413419"/>
<keyword evidence="1" id="KW-0808">Transferase</keyword>
<dbReference type="PANTHER" id="PTHR23359">
    <property type="entry name" value="NUCLEOTIDE KINASE"/>
    <property type="match status" value="1"/>
</dbReference>
<keyword evidence="2" id="KW-0547">Nucleotide-binding</keyword>
<dbReference type="GO" id="GO:0005524">
    <property type="term" value="F:ATP binding"/>
    <property type="evidence" value="ECO:0007669"/>
    <property type="project" value="InterPro"/>
</dbReference>